<dbReference type="Proteomes" id="UP000234323">
    <property type="component" value="Unassembled WGS sequence"/>
</dbReference>
<dbReference type="EMBL" id="LLXI01000163">
    <property type="protein sequence ID" value="PKY41707.1"/>
    <property type="molecule type" value="Genomic_DNA"/>
</dbReference>
<gene>
    <name evidence="2" type="ORF">RhiirA4_455355</name>
</gene>
<evidence type="ECO:0000313" key="3">
    <source>
        <dbReference type="Proteomes" id="UP000234323"/>
    </source>
</evidence>
<sequence length="69" mass="7978">METPGQTYKRTPSYQHAPVQNYQYPNLKPYRPRLRPSRTPYSSFIHVLRHLAASTVFAISQKSVVSIES</sequence>
<organism evidence="2 3">
    <name type="scientific">Rhizophagus irregularis</name>
    <dbReference type="NCBI Taxonomy" id="588596"/>
    <lineage>
        <taxon>Eukaryota</taxon>
        <taxon>Fungi</taxon>
        <taxon>Fungi incertae sedis</taxon>
        <taxon>Mucoromycota</taxon>
        <taxon>Glomeromycotina</taxon>
        <taxon>Glomeromycetes</taxon>
        <taxon>Glomerales</taxon>
        <taxon>Glomeraceae</taxon>
        <taxon>Rhizophagus</taxon>
    </lineage>
</organism>
<reference evidence="2 3" key="1">
    <citation type="submission" date="2015-10" db="EMBL/GenBank/DDBJ databases">
        <title>Genome analyses suggest a sexual origin of heterokaryosis in a supposedly ancient asexual fungus.</title>
        <authorList>
            <person name="Ropars J."/>
            <person name="Sedzielewska K."/>
            <person name="Noel J."/>
            <person name="Charron P."/>
            <person name="Farinelli L."/>
            <person name="Marton T."/>
            <person name="Kruger M."/>
            <person name="Pelin A."/>
            <person name="Brachmann A."/>
            <person name="Corradi N."/>
        </authorList>
    </citation>
    <scope>NUCLEOTIDE SEQUENCE [LARGE SCALE GENOMIC DNA]</scope>
    <source>
        <strain evidence="2 3">A4</strain>
    </source>
</reference>
<protein>
    <submittedName>
        <fullName evidence="2">Uncharacterized protein</fullName>
    </submittedName>
</protein>
<keyword evidence="3" id="KW-1185">Reference proteome</keyword>
<accession>A0A2I1G4Z3</accession>
<proteinExistence type="predicted"/>
<evidence type="ECO:0000256" key="1">
    <source>
        <dbReference type="SAM" id="MobiDB-lite"/>
    </source>
</evidence>
<evidence type="ECO:0000313" key="2">
    <source>
        <dbReference type="EMBL" id="PKY41707.1"/>
    </source>
</evidence>
<name>A0A2I1G4Z3_9GLOM</name>
<comment type="caution">
    <text evidence="2">The sequence shown here is derived from an EMBL/GenBank/DDBJ whole genome shotgun (WGS) entry which is preliminary data.</text>
</comment>
<feature type="region of interest" description="Disordered" evidence="1">
    <location>
        <begin position="1"/>
        <end position="20"/>
    </location>
</feature>
<dbReference type="AlphaFoldDB" id="A0A2I1G4Z3"/>